<proteinExistence type="inferred from homology"/>
<evidence type="ECO:0000313" key="8">
    <source>
        <dbReference type="Proteomes" id="UP000186819"/>
    </source>
</evidence>
<dbReference type="PANTHER" id="PTHR42788">
    <property type="entry name" value="TAURINE IMPORT ATP-BINDING PROTEIN-RELATED"/>
    <property type="match status" value="1"/>
</dbReference>
<keyword evidence="3" id="KW-0472">Membrane</keyword>
<organism evidence="7 8">
    <name type="scientific">Aromatoleum tolulyticum</name>
    <dbReference type="NCBI Taxonomy" id="34027"/>
    <lineage>
        <taxon>Bacteria</taxon>
        <taxon>Pseudomonadati</taxon>
        <taxon>Pseudomonadota</taxon>
        <taxon>Betaproteobacteria</taxon>
        <taxon>Rhodocyclales</taxon>
        <taxon>Rhodocyclaceae</taxon>
        <taxon>Aromatoleum</taxon>
    </lineage>
</organism>
<dbReference type="PROSITE" id="PS50893">
    <property type="entry name" value="ABC_TRANSPORTER_2"/>
    <property type="match status" value="1"/>
</dbReference>
<dbReference type="Pfam" id="PF00005">
    <property type="entry name" value="ABC_tran"/>
    <property type="match status" value="1"/>
</dbReference>
<evidence type="ECO:0000256" key="2">
    <source>
        <dbReference type="ARBA" id="ARBA00022448"/>
    </source>
</evidence>
<evidence type="ECO:0000256" key="3">
    <source>
        <dbReference type="ARBA" id="ARBA00022475"/>
    </source>
</evidence>
<dbReference type="InterPro" id="IPR050166">
    <property type="entry name" value="ABC_transporter_ATP-bind"/>
</dbReference>
<comment type="similarity">
    <text evidence="1">Belongs to the ABC transporter superfamily.</text>
</comment>
<dbReference type="SUPFAM" id="SSF52540">
    <property type="entry name" value="P-loop containing nucleoside triphosphate hydrolases"/>
    <property type="match status" value="1"/>
</dbReference>
<sequence>MSAAVSTQKAGRIELDDIAIHLPGKVRFEAVRNITTTIAGGEFVSIIGPSGCGKSTLLNAVAGYLQPSNGRLRVDGEAVSGPGPDRGMVFQHHSLLPWRTALDNVAFGLKMSGVGRRERRERAEEFLQLVGLRGFSDRYPAQLSGGMQQRVEIARVLINNPRVVLMDEPFGALDAQTRERMQQLLLGIWGRLRPTVLFVTHDIDEALVLSDRVLVMTHRPGRIREEIVVDLPRPRPEDISVSPEFIALKKRCLALVQDEVRQSLVGGLEVARIELPVEA</sequence>
<gene>
    <name evidence="7" type="ORF">SAMN05421829_10518</name>
</gene>
<dbReference type="InterPro" id="IPR027417">
    <property type="entry name" value="P-loop_NTPase"/>
</dbReference>
<dbReference type="PANTHER" id="PTHR42788:SF13">
    <property type="entry name" value="ALIPHATIC SULFONATES IMPORT ATP-BINDING PROTEIN SSUB"/>
    <property type="match status" value="1"/>
</dbReference>
<keyword evidence="2" id="KW-0813">Transport</keyword>
<evidence type="ECO:0000256" key="5">
    <source>
        <dbReference type="ARBA" id="ARBA00022840"/>
    </source>
</evidence>
<dbReference type="InterPro" id="IPR017871">
    <property type="entry name" value="ABC_transporter-like_CS"/>
</dbReference>
<dbReference type="STRING" id="34027.SAMN05421829_10518"/>
<dbReference type="CDD" id="cd03293">
    <property type="entry name" value="ABC_NrtD_SsuB_transporters"/>
    <property type="match status" value="1"/>
</dbReference>
<keyword evidence="5 7" id="KW-0067">ATP-binding</keyword>
<dbReference type="InterPro" id="IPR003593">
    <property type="entry name" value="AAA+_ATPase"/>
</dbReference>
<dbReference type="Gene3D" id="3.40.50.300">
    <property type="entry name" value="P-loop containing nucleotide triphosphate hydrolases"/>
    <property type="match status" value="1"/>
</dbReference>
<dbReference type="GO" id="GO:0005524">
    <property type="term" value="F:ATP binding"/>
    <property type="evidence" value="ECO:0007669"/>
    <property type="project" value="UniProtKB-KW"/>
</dbReference>
<name>A0A1N6TJH2_9RHOO</name>
<evidence type="ECO:0000313" key="7">
    <source>
        <dbReference type="EMBL" id="SIQ53542.1"/>
    </source>
</evidence>
<dbReference type="AlphaFoldDB" id="A0A1N6TJH2"/>
<feature type="domain" description="ABC transporter" evidence="6">
    <location>
        <begin position="13"/>
        <end position="243"/>
    </location>
</feature>
<dbReference type="PROSITE" id="PS00211">
    <property type="entry name" value="ABC_TRANSPORTER_1"/>
    <property type="match status" value="1"/>
</dbReference>
<evidence type="ECO:0000259" key="6">
    <source>
        <dbReference type="PROSITE" id="PS50893"/>
    </source>
</evidence>
<protein>
    <submittedName>
        <fullName evidence="7">NitT/TauT family transport system ATP-binding protein</fullName>
    </submittedName>
</protein>
<dbReference type="EMBL" id="FTMD01000005">
    <property type="protein sequence ID" value="SIQ53542.1"/>
    <property type="molecule type" value="Genomic_DNA"/>
</dbReference>
<evidence type="ECO:0000256" key="4">
    <source>
        <dbReference type="ARBA" id="ARBA00022741"/>
    </source>
</evidence>
<keyword evidence="8" id="KW-1185">Reference proteome</keyword>
<dbReference type="GO" id="GO:0016887">
    <property type="term" value="F:ATP hydrolysis activity"/>
    <property type="evidence" value="ECO:0007669"/>
    <property type="project" value="InterPro"/>
</dbReference>
<reference evidence="8" key="1">
    <citation type="submission" date="2017-01" db="EMBL/GenBank/DDBJ databases">
        <authorList>
            <person name="Varghese N."/>
            <person name="Submissions S."/>
        </authorList>
    </citation>
    <scope>NUCLEOTIDE SEQUENCE [LARGE SCALE GENOMIC DNA]</scope>
    <source>
        <strain evidence="8">ATCC 51758</strain>
    </source>
</reference>
<dbReference type="Proteomes" id="UP000186819">
    <property type="component" value="Unassembled WGS sequence"/>
</dbReference>
<dbReference type="OrthoDB" id="8683598at2"/>
<keyword evidence="3" id="KW-1003">Cell membrane</keyword>
<dbReference type="SMART" id="SM00382">
    <property type="entry name" value="AAA"/>
    <property type="match status" value="1"/>
</dbReference>
<dbReference type="RefSeq" id="WP_076601723.1">
    <property type="nucleotide sequence ID" value="NZ_FTMD01000005.1"/>
</dbReference>
<accession>A0A1N6TJH2</accession>
<keyword evidence="4" id="KW-0547">Nucleotide-binding</keyword>
<dbReference type="InterPro" id="IPR003439">
    <property type="entry name" value="ABC_transporter-like_ATP-bd"/>
</dbReference>
<evidence type="ECO:0000256" key="1">
    <source>
        <dbReference type="ARBA" id="ARBA00005417"/>
    </source>
</evidence>